<comment type="caution">
    <text evidence="9">The sequence shown here is derived from an EMBL/GenBank/DDBJ whole genome shotgun (WGS) entry which is preliminary data.</text>
</comment>
<keyword evidence="2" id="KW-0813">Transport</keyword>
<reference evidence="9" key="1">
    <citation type="journal article" date="2014" name="Int. J. Syst. Evol. Microbiol.">
        <title>Complete genome sequence of Corynebacterium casei LMG S-19264T (=DSM 44701T), isolated from a smear-ripened cheese.</title>
        <authorList>
            <consortium name="US DOE Joint Genome Institute (JGI-PGF)"/>
            <person name="Walter F."/>
            <person name="Albersmeier A."/>
            <person name="Kalinowski J."/>
            <person name="Ruckert C."/>
        </authorList>
    </citation>
    <scope>NUCLEOTIDE SEQUENCE</scope>
    <source>
        <strain evidence="9">CGMCC 4.7306</strain>
    </source>
</reference>
<sequence length="457" mass="49043">MSEDLSAGDSISESLTVDRSTLRRASLAGMIGTTLENYDFVIYGTAAALVFNKLFFPNLNPAIGILASFATYGVGFVARPLGGLFFSHFGDRIGRKWVLIGTLFLMGTATFVIGLLPTYGTVGVLAPILLTLCRLLQGFGSGAEQAGGIVLLTETAPRTKRGRYASLVYVGAALGSVLGALVWILVQLMPDDRVQSIGWRIVFLSSILVTIAAYIFRRRLRESPVFEEAKSRGKIVERERTPLGLAFRNGWRGIVRVFGINIGAIAHSYFYQVFVGSYIENDLHMPSDVVPPMLLIGGIFAMISAFTGGVLSDRFGRRPLYIVICAMLMVMPYPAFLLLHTRSVLIVGLVVVVGFIVAVEGTVGVQSAFLPELFGSRYRYTGVAIGRETSAAVGGFGPFIAQGLLAATGSFIPVVVYLMVLAAIGLVTAVWAPETRGRDLLAEADARHGDPMPAAAD</sequence>
<gene>
    <name evidence="9" type="ORF">GCM10011575_09490</name>
</gene>
<feature type="domain" description="Major facilitator superfamily (MFS) profile" evidence="8">
    <location>
        <begin position="25"/>
        <end position="436"/>
    </location>
</feature>
<name>A0A917W2A7_9ACTN</name>
<keyword evidence="3" id="KW-1003">Cell membrane</keyword>
<evidence type="ECO:0000256" key="7">
    <source>
        <dbReference type="SAM" id="Phobius"/>
    </source>
</evidence>
<proteinExistence type="predicted"/>
<dbReference type="Proteomes" id="UP000613840">
    <property type="component" value="Unassembled WGS sequence"/>
</dbReference>
<dbReference type="PANTHER" id="PTHR43045">
    <property type="entry name" value="SHIKIMATE TRANSPORTER"/>
    <property type="match status" value="1"/>
</dbReference>
<feature type="transmembrane region" description="Helical" evidence="7">
    <location>
        <begin position="391"/>
        <end position="408"/>
    </location>
</feature>
<accession>A0A917W2A7</accession>
<dbReference type="RefSeq" id="WP_188894032.1">
    <property type="nucleotide sequence ID" value="NZ_BMMZ01000002.1"/>
</dbReference>
<evidence type="ECO:0000256" key="2">
    <source>
        <dbReference type="ARBA" id="ARBA00022448"/>
    </source>
</evidence>
<dbReference type="InterPro" id="IPR005829">
    <property type="entry name" value="Sugar_transporter_CS"/>
</dbReference>
<keyword evidence="6 7" id="KW-0472">Membrane</keyword>
<dbReference type="Gene3D" id="1.20.1250.20">
    <property type="entry name" value="MFS general substrate transporter like domains"/>
    <property type="match status" value="1"/>
</dbReference>
<feature type="transmembrane region" description="Helical" evidence="7">
    <location>
        <begin position="197"/>
        <end position="216"/>
    </location>
</feature>
<keyword evidence="4 7" id="KW-0812">Transmembrane</keyword>
<feature type="transmembrane region" description="Helical" evidence="7">
    <location>
        <begin position="164"/>
        <end position="185"/>
    </location>
</feature>
<dbReference type="PROSITE" id="PS00217">
    <property type="entry name" value="SUGAR_TRANSPORT_2"/>
    <property type="match status" value="1"/>
</dbReference>
<feature type="transmembrane region" description="Helical" evidence="7">
    <location>
        <begin position="294"/>
        <end position="312"/>
    </location>
</feature>
<evidence type="ECO:0000256" key="5">
    <source>
        <dbReference type="ARBA" id="ARBA00022989"/>
    </source>
</evidence>
<dbReference type="GO" id="GO:0005886">
    <property type="term" value="C:plasma membrane"/>
    <property type="evidence" value="ECO:0007669"/>
    <property type="project" value="UniProtKB-SubCell"/>
</dbReference>
<dbReference type="AlphaFoldDB" id="A0A917W2A7"/>
<feature type="transmembrane region" description="Helical" evidence="7">
    <location>
        <begin position="62"/>
        <end position="85"/>
    </location>
</feature>
<dbReference type="InterPro" id="IPR020846">
    <property type="entry name" value="MFS_dom"/>
</dbReference>
<dbReference type="EMBL" id="BMMZ01000002">
    <property type="protein sequence ID" value="GGL53203.1"/>
    <property type="molecule type" value="Genomic_DNA"/>
</dbReference>
<dbReference type="InterPro" id="IPR036259">
    <property type="entry name" value="MFS_trans_sf"/>
</dbReference>
<feature type="transmembrane region" description="Helical" evidence="7">
    <location>
        <begin position="97"/>
        <end position="116"/>
    </location>
</feature>
<dbReference type="GO" id="GO:0022857">
    <property type="term" value="F:transmembrane transporter activity"/>
    <property type="evidence" value="ECO:0007669"/>
    <property type="project" value="InterPro"/>
</dbReference>
<keyword evidence="5 7" id="KW-1133">Transmembrane helix</keyword>
<evidence type="ECO:0000256" key="4">
    <source>
        <dbReference type="ARBA" id="ARBA00022692"/>
    </source>
</evidence>
<organism evidence="9 10">
    <name type="scientific">Microlunatus endophyticus</name>
    <dbReference type="NCBI Taxonomy" id="1716077"/>
    <lineage>
        <taxon>Bacteria</taxon>
        <taxon>Bacillati</taxon>
        <taxon>Actinomycetota</taxon>
        <taxon>Actinomycetes</taxon>
        <taxon>Propionibacteriales</taxon>
        <taxon>Propionibacteriaceae</taxon>
        <taxon>Microlunatus</taxon>
    </lineage>
</organism>
<dbReference type="InterPro" id="IPR011701">
    <property type="entry name" value="MFS"/>
</dbReference>
<evidence type="ECO:0000256" key="3">
    <source>
        <dbReference type="ARBA" id="ARBA00022475"/>
    </source>
</evidence>
<evidence type="ECO:0000256" key="6">
    <source>
        <dbReference type="ARBA" id="ARBA00023136"/>
    </source>
</evidence>
<keyword evidence="10" id="KW-1185">Reference proteome</keyword>
<dbReference type="CDD" id="cd17369">
    <property type="entry name" value="MFS_ShiA_like"/>
    <property type="match status" value="1"/>
</dbReference>
<evidence type="ECO:0000313" key="9">
    <source>
        <dbReference type="EMBL" id="GGL53203.1"/>
    </source>
</evidence>
<dbReference type="PANTHER" id="PTHR43045:SF1">
    <property type="entry name" value="SHIKIMATE TRANSPORTER"/>
    <property type="match status" value="1"/>
</dbReference>
<protein>
    <submittedName>
        <fullName evidence="9">MFS transporter</fullName>
    </submittedName>
</protein>
<reference evidence="9" key="2">
    <citation type="submission" date="2020-09" db="EMBL/GenBank/DDBJ databases">
        <authorList>
            <person name="Sun Q."/>
            <person name="Zhou Y."/>
        </authorList>
    </citation>
    <scope>NUCLEOTIDE SEQUENCE</scope>
    <source>
        <strain evidence="9">CGMCC 4.7306</strain>
    </source>
</reference>
<evidence type="ECO:0000256" key="1">
    <source>
        <dbReference type="ARBA" id="ARBA00004651"/>
    </source>
</evidence>
<feature type="transmembrane region" description="Helical" evidence="7">
    <location>
        <begin position="345"/>
        <end position="370"/>
    </location>
</feature>
<dbReference type="Pfam" id="PF07690">
    <property type="entry name" value="MFS_1"/>
    <property type="match status" value="1"/>
</dbReference>
<feature type="transmembrane region" description="Helical" evidence="7">
    <location>
        <begin position="319"/>
        <end position="339"/>
    </location>
</feature>
<dbReference type="SUPFAM" id="SSF103473">
    <property type="entry name" value="MFS general substrate transporter"/>
    <property type="match status" value="1"/>
</dbReference>
<dbReference type="PROSITE" id="PS50850">
    <property type="entry name" value="MFS"/>
    <property type="match status" value="1"/>
</dbReference>
<evidence type="ECO:0000313" key="10">
    <source>
        <dbReference type="Proteomes" id="UP000613840"/>
    </source>
</evidence>
<feature type="transmembrane region" description="Helical" evidence="7">
    <location>
        <begin position="122"/>
        <end position="143"/>
    </location>
</feature>
<feature type="transmembrane region" description="Helical" evidence="7">
    <location>
        <begin position="253"/>
        <end position="274"/>
    </location>
</feature>
<evidence type="ECO:0000259" key="8">
    <source>
        <dbReference type="PROSITE" id="PS50850"/>
    </source>
</evidence>
<feature type="transmembrane region" description="Helical" evidence="7">
    <location>
        <begin position="414"/>
        <end position="432"/>
    </location>
</feature>
<comment type="subcellular location">
    <subcellularLocation>
        <location evidence="1">Cell membrane</location>
        <topology evidence="1">Multi-pass membrane protein</topology>
    </subcellularLocation>
</comment>